<organism evidence="5 6">
    <name type="scientific">Thiothrix caldifontis</name>
    <dbReference type="NCBI Taxonomy" id="525918"/>
    <lineage>
        <taxon>Bacteria</taxon>
        <taxon>Pseudomonadati</taxon>
        <taxon>Pseudomonadota</taxon>
        <taxon>Gammaproteobacteria</taxon>
        <taxon>Thiotrichales</taxon>
        <taxon>Thiotrichaceae</taxon>
        <taxon>Thiothrix</taxon>
    </lineage>
</organism>
<name>A0A1H4CR34_9GAMM</name>
<dbReference type="STRING" id="525918.SAMN05660964_02047"/>
<evidence type="ECO:0000313" key="6">
    <source>
        <dbReference type="Proteomes" id="UP000199397"/>
    </source>
</evidence>
<dbReference type="GO" id="GO:0006281">
    <property type="term" value="P:DNA repair"/>
    <property type="evidence" value="ECO:0007669"/>
    <property type="project" value="UniProtKB-UniRule"/>
</dbReference>
<dbReference type="Proteomes" id="UP000199397">
    <property type="component" value="Unassembled WGS sequence"/>
</dbReference>
<dbReference type="PROSITE" id="PS50935">
    <property type="entry name" value="SSB"/>
    <property type="match status" value="1"/>
</dbReference>
<proteinExistence type="inferred from homology"/>
<dbReference type="InterPro" id="IPR012340">
    <property type="entry name" value="NA-bd_OB-fold"/>
</dbReference>
<keyword evidence="2" id="KW-0233">DNA recombination</keyword>
<keyword evidence="2" id="KW-0235">DNA replication</keyword>
<gene>
    <name evidence="5" type="ORF">SAMN05660964_02047</name>
</gene>
<dbReference type="InterPro" id="IPR000424">
    <property type="entry name" value="Primosome_PriB/ssb"/>
</dbReference>
<dbReference type="GO" id="GO:0003697">
    <property type="term" value="F:single-stranded DNA binding"/>
    <property type="evidence" value="ECO:0007669"/>
    <property type="project" value="UniProtKB-UniRule"/>
</dbReference>
<dbReference type="PANTHER" id="PTHR10302:SF27">
    <property type="entry name" value="SINGLE-STRANDED DNA-BINDING PROTEIN"/>
    <property type="match status" value="1"/>
</dbReference>
<dbReference type="Gene3D" id="2.40.50.140">
    <property type="entry name" value="Nucleic acid-binding proteins"/>
    <property type="match status" value="1"/>
</dbReference>
<dbReference type="GO" id="GO:0006310">
    <property type="term" value="P:DNA recombination"/>
    <property type="evidence" value="ECO:0007669"/>
    <property type="project" value="UniProtKB-UniRule"/>
</dbReference>
<dbReference type="NCBIfam" id="TIGR00621">
    <property type="entry name" value="ssb"/>
    <property type="match status" value="1"/>
</dbReference>
<evidence type="ECO:0000256" key="3">
    <source>
        <dbReference type="RuleBase" id="RU000524"/>
    </source>
</evidence>
<dbReference type="SUPFAM" id="SSF50249">
    <property type="entry name" value="Nucleic acid-binding proteins"/>
    <property type="match status" value="1"/>
</dbReference>
<dbReference type="InterPro" id="IPR011344">
    <property type="entry name" value="ssDNA-bd"/>
</dbReference>
<sequence>MARGINKVILVGTLGKDPEVKYMPSGGAITNVSIATSEQWKDKQSGEKKEITEWHRVVFFNRLAEIAGEYLRKGQQVYIEGRLRTRKWQGQDGQDRYTTEIVADDMQMLGGRPGGGMGAGNYEDSPRSSAPSHTPASAPADSHSNRGFEDFDDDIPF</sequence>
<evidence type="ECO:0000256" key="1">
    <source>
        <dbReference type="ARBA" id="ARBA00023125"/>
    </source>
</evidence>
<comment type="subunit">
    <text evidence="2">Homotetramer.</text>
</comment>
<dbReference type="PANTHER" id="PTHR10302">
    <property type="entry name" value="SINGLE-STRANDED DNA-BINDING PROTEIN"/>
    <property type="match status" value="1"/>
</dbReference>
<accession>A0A1H4CR34</accession>
<feature type="region of interest" description="Disordered" evidence="4">
    <location>
        <begin position="107"/>
        <end position="157"/>
    </location>
</feature>
<keyword evidence="1 2" id="KW-0238">DNA-binding</keyword>
<dbReference type="CDD" id="cd04496">
    <property type="entry name" value="SSB_OBF"/>
    <property type="match status" value="1"/>
</dbReference>
<evidence type="ECO:0000313" key="5">
    <source>
        <dbReference type="EMBL" id="SEA62844.1"/>
    </source>
</evidence>
<keyword evidence="2" id="KW-0234">DNA repair</keyword>
<dbReference type="GO" id="GO:0006260">
    <property type="term" value="P:DNA replication"/>
    <property type="evidence" value="ECO:0007669"/>
    <property type="project" value="UniProtKB-UniRule"/>
</dbReference>
<dbReference type="AlphaFoldDB" id="A0A1H4CR34"/>
<feature type="compositionally biased region" description="Low complexity" evidence="4">
    <location>
        <begin position="127"/>
        <end position="142"/>
    </location>
</feature>
<keyword evidence="2" id="KW-0227">DNA damage</keyword>
<evidence type="ECO:0000256" key="2">
    <source>
        <dbReference type="HAMAP-Rule" id="MF_00984"/>
    </source>
</evidence>
<comment type="function">
    <text evidence="2">Plays an important role in DNA replication, recombination and repair. Binds to ssDNA and to an array of partner proteins to recruit them to their sites of action during DNA metabolism.</text>
</comment>
<dbReference type="RefSeq" id="WP_093068251.1">
    <property type="nucleotide sequence ID" value="NZ_FNQP01000010.1"/>
</dbReference>
<dbReference type="Pfam" id="PF00436">
    <property type="entry name" value="SSB"/>
    <property type="match status" value="1"/>
</dbReference>
<dbReference type="HAMAP" id="MF_00984">
    <property type="entry name" value="SSB"/>
    <property type="match status" value="1"/>
</dbReference>
<feature type="short sequence motif" description="Important for interaction with partner proteins" evidence="2">
    <location>
        <begin position="152"/>
        <end position="157"/>
    </location>
</feature>
<evidence type="ECO:0000256" key="4">
    <source>
        <dbReference type="SAM" id="MobiDB-lite"/>
    </source>
</evidence>
<comment type="caution">
    <text evidence="2">Lacks conserved residue(s) required for the propagation of feature annotation.</text>
</comment>
<dbReference type="EMBL" id="FNQP01000010">
    <property type="protein sequence ID" value="SEA62844.1"/>
    <property type="molecule type" value="Genomic_DNA"/>
</dbReference>
<keyword evidence="6" id="KW-1185">Reference proteome</keyword>
<protein>
    <recommendedName>
        <fullName evidence="2 3">Single-stranded DNA-binding protein</fullName>
        <shortName evidence="2">SSB</shortName>
    </recommendedName>
</protein>
<dbReference type="GO" id="GO:0009295">
    <property type="term" value="C:nucleoid"/>
    <property type="evidence" value="ECO:0007669"/>
    <property type="project" value="TreeGrafter"/>
</dbReference>
<dbReference type="OrthoDB" id="9809878at2"/>
<reference evidence="5 6" key="1">
    <citation type="submission" date="2016-10" db="EMBL/GenBank/DDBJ databases">
        <authorList>
            <person name="de Groot N.N."/>
        </authorList>
    </citation>
    <scope>NUCLEOTIDE SEQUENCE [LARGE SCALE GENOMIC DNA]</scope>
    <source>
        <strain evidence="5 6">DSM 21228</strain>
    </source>
</reference>